<accession>A0A397RZB6</accession>
<comment type="caution">
    <text evidence="7">The sequence shown here is derived from an EMBL/GenBank/DDBJ whole genome shotgun (WGS) entry which is preliminary data.</text>
</comment>
<dbReference type="Gene3D" id="3.90.79.10">
    <property type="entry name" value="Nucleoside Triphosphate Pyrophosphohydrolase"/>
    <property type="match status" value="1"/>
</dbReference>
<dbReference type="PROSITE" id="PS00893">
    <property type="entry name" value="NUDIX_BOX"/>
    <property type="match status" value="1"/>
</dbReference>
<keyword evidence="3" id="KW-0479">Metal-binding</keyword>
<evidence type="ECO:0000313" key="7">
    <source>
        <dbReference type="EMBL" id="RIA78622.1"/>
    </source>
</evidence>
<evidence type="ECO:0000259" key="6">
    <source>
        <dbReference type="PROSITE" id="PS51462"/>
    </source>
</evidence>
<keyword evidence="5" id="KW-0460">Magnesium</keyword>
<dbReference type="CDD" id="cd18886">
    <property type="entry name" value="NUDIX_MutT_Nudt1"/>
    <property type="match status" value="1"/>
</dbReference>
<comment type="cofactor">
    <cofactor evidence="1">
        <name>Mg(2+)</name>
        <dbReference type="ChEBI" id="CHEBI:18420"/>
    </cofactor>
</comment>
<proteinExistence type="inferred from homology"/>
<evidence type="ECO:0000313" key="8">
    <source>
        <dbReference type="Proteomes" id="UP000266506"/>
    </source>
</evidence>
<evidence type="ECO:0000256" key="3">
    <source>
        <dbReference type="ARBA" id="ARBA00022723"/>
    </source>
</evidence>
<dbReference type="InterPro" id="IPR020084">
    <property type="entry name" value="NUDIX_hydrolase_CS"/>
</dbReference>
<dbReference type="GO" id="GO:0008413">
    <property type="term" value="F:8-oxo-7,8-dihydroguanosine triphosphate pyrophosphatase activity"/>
    <property type="evidence" value="ECO:0007669"/>
    <property type="project" value="InterPro"/>
</dbReference>
<dbReference type="GO" id="GO:0046872">
    <property type="term" value="F:metal ion binding"/>
    <property type="evidence" value="ECO:0007669"/>
    <property type="project" value="UniProtKB-KW"/>
</dbReference>
<dbReference type="EMBL" id="QXEV01000001">
    <property type="protein sequence ID" value="RIA78622.1"/>
    <property type="molecule type" value="Genomic_DNA"/>
</dbReference>
<dbReference type="Proteomes" id="UP000266506">
    <property type="component" value="Unassembled WGS sequence"/>
</dbReference>
<protein>
    <submittedName>
        <fullName evidence="7">NUDIX domain-containing protein</fullName>
    </submittedName>
</protein>
<evidence type="ECO:0000256" key="5">
    <source>
        <dbReference type="ARBA" id="ARBA00022842"/>
    </source>
</evidence>
<dbReference type="Pfam" id="PF00293">
    <property type="entry name" value="NUDIX"/>
    <property type="match status" value="1"/>
</dbReference>
<name>A0A397RZB6_9MOLU</name>
<dbReference type="InterPro" id="IPR015797">
    <property type="entry name" value="NUDIX_hydrolase-like_dom_sf"/>
</dbReference>
<dbReference type="GO" id="GO:0006281">
    <property type="term" value="P:DNA repair"/>
    <property type="evidence" value="ECO:0007669"/>
    <property type="project" value="InterPro"/>
</dbReference>
<keyword evidence="8" id="KW-1185">Reference proteome</keyword>
<dbReference type="PRINTS" id="PR01402">
    <property type="entry name" value="MUTATORMUTX"/>
</dbReference>
<dbReference type="GO" id="GO:0005737">
    <property type="term" value="C:cytoplasm"/>
    <property type="evidence" value="ECO:0007669"/>
    <property type="project" value="TreeGrafter"/>
</dbReference>
<feature type="domain" description="Nudix hydrolase" evidence="6">
    <location>
        <begin position="60"/>
        <end position="187"/>
    </location>
</feature>
<gene>
    <name evidence="7" type="ORF">EI71_00183</name>
</gene>
<dbReference type="PANTHER" id="PTHR43758:SF2">
    <property type="entry name" value="OXIDIZED PURINE NUCLEOSIDE TRIPHOSPHATE HYDROLASE"/>
    <property type="match status" value="1"/>
</dbReference>
<evidence type="ECO:0000256" key="1">
    <source>
        <dbReference type="ARBA" id="ARBA00001946"/>
    </source>
</evidence>
<dbReference type="FunCoup" id="A0A397RZB6">
    <property type="interactions" value="105"/>
</dbReference>
<comment type="similarity">
    <text evidence="2">Belongs to the Nudix hydrolase family.</text>
</comment>
<dbReference type="AlphaFoldDB" id="A0A397RZB6"/>
<dbReference type="InterPro" id="IPR000086">
    <property type="entry name" value="NUDIX_hydrolase_dom"/>
</dbReference>
<sequence>MSKYQLYDFIEFKMEDGIIYHGNITHIKEKNGKFFYDVKSVFDNLNGIIEDVWEENIIRKYIETVLCYLERDNKYLMLLRNKRQNDINLGKWIGVGGHVEYNEEADDAMVREVLEETGVTILDYDKRGIVYFIDNDYTMVMHVYTSNSFSGFIHPCDEGTLSWISKDKIFDLNLWEGDKVFLKELMNNNPYFEIELYYDNNEYKGSKKLWHI</sequence>
<reference evidence="7 8" key="1">
    <citation type="submission" date="2018-08" db="EMBL/GenBank/DDBJ databases">
        <title>Genomic Encyclopedia of Archaeal and Bacterial Type Strains, Phase II (KMG-II): from individual species to whole genera.</title>
        <authorList>
            <person name="Goeker M."/>
        </authorList>
    </citation>
    <scope>NUCLEOTIDE SEQUENCE [LARGE SCALE GENOMIC DNA]</scope>
    <source>
        <strain evidence="7 8">ATCC 27112</strain>
    </source>
</reference>
<dbReference type="PROSITE" id="PS51462">
    <property type="entry name" value="NUDIX"/>
    <property type="match status" value="1"/>
</dbReference>
<dbReference type="SUPFAM" id="SSF55811">
    <property type="entry name" value="Nudix"/>
    <property type="match status" value="1"/>
</dbReference>
<keyword evidence="4" id="KW-0378">Hydrolase</keyword>
<dbReference type="PANTHER" id="PTHR43758">
    <property type="entry name" value="7,8-DIHYDRO-8-OXOGUANINE TRIPHOSPHATASE"/>
    <property type="match status" value="1"/>
</dbReference>
<evidence type="ECO:0000256" key="4">
    <source>
        <dbReference type="ARBA" id="ARBA00022801"/>
    </source>
</evidence>
<organism evidence="7 8">
    <name type="scientific">Anaeroplasma bactoclasticum</name>
    <dbReference type="NCBI Taxonomy" id="2088"/>
    <lineage>
        <taxon>Bacteria</taxon>
        <taxon>Bacillati</taxon>
        <taxon>Mycoplasmatota</taxon>
        <taxon>Mollicutes</taxon>
        <taxon>Anaeroplasmatales</taxon>
        <taxon>Anaeroplasmataceae</taxon>
        <taxon>Anaeroplasma</taxon>
    </lineage>
</organism>
<dbReference type="InterPro" id="IPR003562">
    <property type="entry name" value="Mutator_MutX_prot"/>
</dbReference>
<evidence type="ECO:0000256" key="2">
    <source>
        <dbReference type="ARBA" id="ARBA00005582"/>
    </source>
</evidence>
<dbReference type="InParanoid" id="A0A397RZB6"/>